<gene>
    <name evidence="2" type="ORF">SAMN04487926_1556</name>
</gene>
<dbReference type="AlphaFoldDB" id="A0A7Z7FQF6"/>
<evidence type="ECO:0000256" key="1">
    <source>
        <dbReference type="SAM" id="MobiDB-lite"/>
    </source>
</evidence>
<proteinExistence type="predicted"/>
<dbReference type="Proteomes" id="UP000198900">
    <property type="component" value="Unassembled WGS sequence"/>
</dbReference>
<comment type="caution">
    <text evidence="2">The sequence shown here is derived from an EMBL/GenBank/DDBJ whole genome shotgun (WGS) entry which is preliminary data.</text>
</comment>
<feature type="region of interest" description="Disordered" evidence="1">
    <location>
        <begin position="157"/>
        <end position="213"/>
    </location>
</feature>
<dbReference type="EMBL" id="FNDI01000055">
    <property type="protein sequence ID" value="SDJ48960.1"/>
    <property type="molecule type" value="Genomic_DNA"/>
</dbReference>
<organism evidence="2 3">
    <name type="scientific">Paraburkholderia steynii</name>
    <dbReference type="NCBI Taxonomy" id="1245441"/>
    <lineage>
        <taxon>Bacteria</taxon>
        <taxon>Pseudomonadati</taxon>
        <taxon>Pseudomonadota</taxon>
        <taxon>Betaproteobacteria</taxon>
        <taxon>Burkholderiales</taxon>
        <taxon>Burkholderiaceae</taxon>
        <taxon>Paraburkholderia</taxon>
    </lineage>
</organism>
<accession>A0A7Z7FQF6</accession>
<keyword evidence="3" id="KW-1185">Reference proteome</keyword>
<evidence type="ECO:0000313" key="2">
    <source>
        <dbReference type="EMBL" id="SDJ48960.1"/>
    </source>
</evidence>
<feature type="region of interest" description="Disordered" evidence="1">
    <location>
        <begin position="298"/>
        <end position="406"/>
    </location>
</feature>
<reference evidence="2" key="1">
    <citation type="submission" date="2016-10" db="EMBL/GenBank/DDBJ databases">
        <authorList>
            <person name="Varghese N."/>
            <person name="Submissions S."/>
        </authorList>
    </citation>
    <scope>NUCLEOTIDE SEQUENCE [LARGE SCALE GENOMIC DNA]</scope>
    <source>
        <strain evidence="2">YR281</strain>
    </source>
</reference>
<sequence length="462" mass="49327">MSQARGRYAGSRDSGQRHPRRDNQSEPNRQGQPYAKTPPRDSAQTASIFKTRSFQFLVDAVGAENIAIALESNMTRVGELMKGERFTPETAFHMETTLGLPHGFFDQPNPGLAAETIARLKSPLDFIQADDGSDVEPEALQPASALNVDTQSIPENSLSEEVHMPKKAAGGSPRASRNSRSEMPEQPATRAPLKAPSSKRKASSRTPEQQPLALNDIAEVESIRRANLRLLTSRNGSKVKLGVVMEMSGFNIADRLHGKKRMDSVEAIRFTERLGLPAGWLDTPHTEAEIPESVSQMLTPASRGRASPQSNVPLAAANDKGSPGMKSARAKAHAERAHADAVDDPARLSPVSADAAEEQKTTVVSPQVHINDFPGDSGGHVLGASDGQASAASPSARESLPASATLQQHPASLPVASVTSLDNLHGIEPIAEALIKTLAGKARTGRLDELKALELLQQAILL</sequence>
<name>A0A7Z7FQF6_9BURK</name>
<feature type="region of interest" description="Disordered" evidence="1">
    <location>
        <begin position="1"/>
        <end position="44"/>
    </location>
</feature>
<feature type="compositionally biased region" description="Basic and acidic residues" evidence="1">
    <location>
        <begin position="332"/>
        <end position="346"/>
    </location>
</feature>
<dbReference type="RefSeq" id="WP_091790429.1">
    <property type="nucleotide sequence ID" value="NZ_FNDI01000055.1"/>
</dbReference>
<evidence type="ECO:0000313" key="3">
    <source>
        <dbReference type="Proteomes" id="UP000198900"/>
    </source>
</evidence>
<protein>
    <submittedName>
        <fullName evidence="2">Uncharacterized protein</fullName>
    </submittedName>
</protein>